<feature type="compositionally biased region" description="Polar residues" evidence="1">
    <location>
        <begin position="81"/>
        <end position="98"/>
    </location>
</feature>
<evidence type="ECO:0000313" key="3">
    <source>
        <dbReference type="Proteomes" id="UP000784294"/>
    </source>
</evidence>
<accession>A0A448WML9</accession>
<evidence type="ECO:0000256" key="1">
    <source>
        <dbReference type="SAM" id="MobiDB-lite"/>
    </source>
</evidence>
<dbReference type="EMBL" id="CAAALY010025144">
    <property type="protein sequence ID" value="VEL15593.1"/>
    <property type="molecule type" value="Genomic_DNA"/>
</dbReference>
<dbReference type="AlphaFoldDB" id="A0A448WML9"/>
<comment type="caution">
    <text evidence="2">The sequence shown here is derived from an EMBL/GenBank/DDBJ whole genome shotgun (WGS) entry which is preliminary data.</text>
</comment>
<organism evidence="2 3">
    <name type="scientific">Protopolystoma xenopodis</name>
    <dbReference type="NCBI Taxonomy" id="117903"/>
    <lineage>
        <taxon>Eukaryota</taxon>
        <taxon>Metazoa</taxon>
        <taxon>Spiralia</taxon>
        <taxon>Lophotrochozoa</taxon>
        <taxon>Platyhelminthes</taxon>
        <taxon>Monogenea</taxon>
        <taxon>Polyopisthocotylea</taxon>
        <taxon>Polystomatidea</taxon>
        <taxon>Polystomatidae</taxon>
        <taxon>Protopolystoma</taxon>
    </lineage>
</organism>
<sequence length="135" mass="14862">MASCSDDVCHDDTDVSLAQFHRGRRMVSRGFLRAIQQSSIRGNLSTVFDFKLIPLNFILKSVKHSNGALPFMTNGAIPRTPETSRSSVKTESDISGPQHQDLLDQMAGRLATVLPTYARPLFIRISQAIEMTAVG</sequence>
<evidence type="ECO:0000313" key="2">
    <source>
        <dbReference type="EMBL" id="VEL15593.1"/>
    </source>
</evidence>
<gene>
    <name evidence="2" type="ORF">PXEA_LOCUS9033</name>
</gene>
<keyword evidence="3" id="KW-1185">Reference proteome</keyword>
<protein>
    <submittedName>
        <fullName evidence="2">Uncharacterized protein</fullName>
    </submittedName>
</protein>
<dbReference type="OrthoDB" id="288590at2759"/>
<dbReference type="Proteomes" id="UP000784294">
    <property type="component" value="Unassembled WGS sequence"/>
</dbReference>
<proteinExistence type="predicted"/>
<reference evidence="2" key="1">
    <citation type="submission" date="2018-11" db="EMBL/GenBank/DDBJ databases">
        <authorList>
            <consortium name="Pathogen Informatics"/>
        </authorList>
    </citation>
    <scope>NUCLEOTIDE SEQUENCE</scope>
</reference>
<feature type="region of interest" description="Disordered" evidence="1">
    <location>
        <begin position="72"/>
        <end position="98"/>
    </location>
</feature>
<name>A0A448WML9_9PLAT</name>